<evidence type="ECO:0000313" key="1">
    <source>
        <dbReference type="EMBL" id="KAI9902105.1"/>
    </source>
</evidence>
<dbReference type="Proteomes" id="UP001163324">
    <property type="component" value="Chromosome 3"/>
</dbReference>
<reference evidence="1" key="1">
    <citation type="submission" date="2022-10" db="EMBL/GenBank/DDBJ databases">
        <title>Complete Genome of Trichothecium roseum strain YXFP-22015, a Plant Pathogen Isolated from Citrus.</title>
        <authorList>
            <person name="Wang Y."/>
            <person name="Zhu L."/>
        </authorList>
    </citation>
    <scope>NUCLEOTIDE SEQUENCE</scope>
    <source>
        <strain evidence="1">YXFP-22015</strain>
    </source>
</reference>
<sequence>MATGVEAESGMIVFGGIVHVSKPIFGIQFFPESGDYKGTPDILSNFAFKVCKARAMWKKGGSMDEEVRRIRKLIGSTAQVIGGISGGLGSTAAALLMKQAIGDRFHPILVDTVLELFYMEAVRIEREAKNTAVAGKVKWLVQGTIFPDLFESLGLGRTSNIIEHKLAEQKQNGEPQCELLEPFKLLSREQIRALVRQADLPEDLFMRHPFPLPGLSIRIIGMLTPNRVKMVRKADDIFISMIKEAGIYNQVSQAYAALDTSVAARSQGLTREDEQICILRAVVCLDLMHAEPYHFPWMLLSAISSRIVDEVDGITRVVYDITSKPPGAIELE</sequence>
<accession>A0ACC0V885</accession>
<name>A0ACC0V885_9HYPO</name>
<proteinExistence type="predicted"/>
<evidence type="ECO:0000313" key="2">
    <source>
        <dbReference type="Proteomes" id="UP001163324"/>
    </source>
</evidence>
<gene>
    <name evidence="1" type="ORF">N3K66_003922</name>
</gene>
<dbReference type="EMBL" id="CM047942">
    <property type="protein sequence ID" value="KAI9902105.1"/>
    <property type="molecule type" value="Genomic_DNA"/>
</dbReference>
<organism evidence="1 2">
    <name type="scientific">Trichothecium roseum</name>
    <dbReference type="NCBI Taxonomy" id="47278"/>
    <lineage>
        <taxon>Eukaryota</taxon>
        <taxon>Fungi</taxon>
        <taxon>Dikarya</taxon>
        <taxon>Ascomycota</taxon>
        <taxon>Pezizomycotina</taxon>
        <taxon>Sordariomycetes</taxon>
        <taxon>Hypocreomycetidae</taxon>
        <taxon>Hypocreales</taxon>
        <taxon>Hypocreales incertae sedis</taxon>
        <taxon>Trichothecium</taxon>
    </lineage>
</organism>
<comment type="caution">
    <text evidence="1">The sequence shown here is derived from an EMBL/GenBank/DDBJ whole genome shotgun (WGS) entry which is preliminary data.</text>
</comment>
<protein>
    <submittedName>
        <fullName evidence="1">Uncharacterized protein</fullName>
    </submittedName>
</protein>
<keyword evidence="2" id="KW-1185">Reference proteome</keyword>